<keyword evidence="2" id="KW-1185">Reference proteome</keyword>
<gene>
    <name evidence="1" type="ORF">C1I91_06570</name>
</gene>
<dbReference type="Proteomes" id="UP000286268">
    <property type="component" value="Chromosome"/>
</dbReference>
<dbReference type="RefSeq" id="WP_128212150.1">
    <property type="nucleotide sequence ID" value="NZ_CP025746.1"/>
</dbReference>
<evidence type="ECO:0000313" key="2">
    <source>
        <dbReference type="Proteomes" id="UP000286268"/>
    </source>
</evidence>
<dbReference type="OrthoDB" id="2269630at2"/>
<sequence>MAMVINFPKNLRTDKKGIEFLAFLWGVSKKIYKGRIIWNLKYTKKIETNLLSFLGLIARRMDSRNNIIEMVIRDSNGMTIKVSDNILTRLFKKYSSNKNKLLEYNFLDENNSKEEIEILLLKNLEELKLLYYSDIKILLSEFIANIFMHATDKEGSMSGYMTDKDDILISVCNIGRTIKQNIESVNEYKFLNDKDAILWALKKNNSTRNKEESGGLGLYLLRKYINKIDAEAYIISGKFFISLSGDNCFDENDVNKFYFKEEFEMKSFFPGNLITLKFKNERNYVFNNKVYLPRIDLL</sequence>
<dbReference type="EMBL" id="CP025746">
    <property type="protein sequence ID" value="QAA31333.1"/>
    <property type="molecule type" value="Genomic_DNA"/>
</dbReference>
<dbReference type="KEGG" id="cmah:C1I91_06570"/>
<accession>A0A3R5U4C0</accession>
<organism evidence="1 2">
    <name type="scientific">Clostridium manihotivorum</name>
    <dbReference type="NCBI Taxonomy" id="2320868"/>
    <lineage>
        <taxon>Bacteria</taxon>
        <taxon>Bacillati</taxon>
        <taxon>Bacillota</taxon>
        <taxon>Clostridia</taxon>
        <taxon>Eubacteriales</taxon>
        <taxon>Clostridiaceae</taxon>
        <taxon>Clostridium</taxon>
    </lineage>
</organism>
<reference evidence="1 2" key="1">
    <citation type="submission" date="2018-01" db="EMBL/GenBank/DDBJ databases">
        <title>Genome Sequencing and Assembly of Anaerobacter polyendosporus strain CT4.</title>
        <authorList>
            <person name="Tachaapaikoon C."/>
            <person name="Sutheeworapong S."/>
            <person name="Jenjaroenpun P."/>
            <person name="Wongsurawat T."/>
            <person name="Nookeaw I."/>
            <person name="Cheawchanlertfa P."/>
            <person name="Kosugi A."/>
            <person name="Cheevadhanarak S."/>
            <person name="Ratanakhanokchai K."/>
        </authorList>
    </citation>
    <scope>NUCLEOTIDE SEQUENCE [LARGE SCALE GENOMIC DNA]</scope>
    <source>
        <strain evidence="1 2">CT4</strain>
    </source>
</reference>
<evidence type="ECO:0000313" key="1">
    <source>
        <dbReference type="EMBL" id="QAA31333.1"/>
    </source>
</evidence>
<protein>
    <submittedName>
        <fullName evidence="1">Uncharacterized protein</fullName>
    </submittedName>
</protein>
<dbReference type="AlphaFoldDB" id="A0A3R5U4C0"/>
<name>A0A3R5U4C0_9CLOT</name>
<proteinExistence type="predicted"/>